<dbReference type="InterPro" id="IPR020084">
    <property type="entry name" value="NUDIX_hydrolase_CS"/>
</dbReference>
<dbReference type="SUPFAM" id="SSF55811">
    <property type="entry name" value="Nudix"/>
    <property type="match status" value="1"/>
</dbReference>
<dbReference type="Gene3D" id="3.90.79.20">
    <property type="match status" value="1"/>
</dbReference>
<evidence type="ECO:0000259" key="10">
    <source>
        <dbReference type="PROSITE" id="PS51462"/>
    </source>
</evidence>
<protein>
    <recommendedName>
        <fullName evidence="4">NAD(+) diphosphatase</fullName>
        <ecNumber evidence="4">3.6.1.22</ecNumber>
    </recommendedName>
</protein>
<feature type="domain" description="Nudix hydrolase" evidence="10">
    <location>
        <begin position="206"/>
        <end position="336"/>
    </location>
</feature>
<dbReference type="InterPro" id="IPR015797">
    <property type="entry name" value="NUDIX_hydrolase-like_dom_sf"/>
</dbReference>
<dbReference type="GO" id="GO:0006742">
    <property type="term" value="P:NADP+ catabolic process"/>
    <property type="evidence" value="ECO:0007669"/>
    <property type="project" value="TreeGrafter"/>
</dbReference>
<dbReference type="InterPro" id="IPR000086">
    <property type="entry name" value="NUDIX_hydrolase_dom"/>
</dbReference>
<evidence type="ECO:0000256" key="9">
    <source>
        <dbReference type="ARBA" id="ARBA00023679"/>
    </source>
</evidence>
<comment type="cofactor">
    <cofactor evidence="1">
        <name>Mg(2+)</name>
        <dbReference type="ChEBI" id="CHEBI:18420"/>
    </cofactor>
</comment>
<evidence type="ECO:0000256" key="8">
    <source>
        <dbReference type="ARBA" id="ARBA00023027"/>
    </source>
</evidence>
<comment type="caution">
    <text evidence="11">The sequence shown here is derived from an EMBL/GenBank/DDBJ whole genome shotgun (WGS) entry which is preliminary data.</text>
</comment>
<dbReference type="Gene3D" id="3.90.79.10">
    <property type="entry name" value="Nucleoside Triphosphate Pyrophosphohydrolase"/>
    <property type="match status" value="1"/>
</dbReference>
<sequence>MYFSPLSLTRALPFLPLARGGADYRTELRTDPGLFRRLGEDDEPGDVHVMLVHDGRLALPLHSQERARLGTAGLRPASLPGEYLPGGLTPSQDRPGALYFLGSASDEHWFALDVGLARRLADEGQGSQEGSTLLDKTADRFDWVGLDLFATKASARDVGMATCALALSAWHGRQRHCPRCGAATAPGQNGWTQECVREPRHGPFFPRIEPAVITAIVDSRDRLLLERNAAWEPTRYAVCAGFVEAGENLEHAVRREAREELGLPLGEVRYMGSQPWPFPASLMMAFKARALDTDIHVDGVETADARWMTREEYTRALDEGRMTPPGRISVARCLIEEWLGHGI</sequence>
<evidence type="ECO:0000256" key="6">
    <source>
        <dbReference type="ARBA" id="ARBA00022801"/>
    </source>
</evidence>
<dbReference type="PROSITE" id="PS00893">
    <property type="entry name" value="NUDIX_BOX"/>
    <property type="match status" value="1"/>
</dbReference>
<keyword evidence="8" id="KW-0520">NAD</keyword>
<accession>A0A366KDR4</accession>
<gene>
    <name evidence="11" type="ORF">CRD59_04835</name>
</gene>
<evidence type="ECO:0000256" key="4">
    <source>
        <dbReference type="ARBA" id="ARBA00012381"/>
    </source>
</evidence>
<comment type="cofactor">
    <cofactor evidence="2">
        <name>Zn(2+)</name>
        <dbReference type="ChEBI" id="CHEBI:29105"/>
    </cofactor>
</comment>
<dbReference type="Pfam" id="PF00293">
    <property type="entry name" value="NUDIX"/>
    <property type="match status" value="1"/>
</dbReference>
<dbReference type="EC" id="3.6.1.22" evidence="4"/>
<dbReference type="OrthoDB" id="9791656at2"/>
<name>A0A366KDR4_9BIFI</name>
<keyword evidence="7" id="KW-0460">Magnesium</keyword>
<dbReference type="InterPro" id="IPR050241">
    <property type="entry name" value="NAD-cap_RNA_hydrolase_NudC"/>
</dbReference>
<keyword evidence="6" id="KW-0378">Hydrolase</keyword>
<dbReference type="AlphaFoldDB" id="A0A366KDR4"/>
<dbReference type="PROSITE" id="PS51462">
    <property type="entry name" value="NUDIX"/>
    <property type="match status" value="1"/>
</dbReference>
<comment type="catalytic activity">
    <reaction evidence="9">
        <text>a 5'-end NAD(+)-phospho-ribonucleoside in mRNA + H2O = a 5'-end phospho-adenosine-phospho-ribonucleoside in mRNA + beta-nicotinamide D-ribonucleotide + 2 H(+)</text>
        <dbReference type="Rhea" id="RHEA:60876"/>
        <dbReference type="Rhea" id="RHEA-COMP:15698"/>
        <dbReference type="Rhea" id="RHEA-COMP:15719"/>
        <dbReference type="ChEBI" id="CHEBI:14649"/>
        <dbReference type="ChEBI" id="CHEBI:15377"/>
        <dbReference type="ChEBI" id="CHEBI:15378"/>
        <dbReference type="ChEBI" id="CHEBI:144029"/>
        <dbReference type="ChEBI" id="CHEBI:144051"/>
    </reaction>
    <physiologicalReaction direction="left-to-right" evidence="9">
        <dbReference type="Rhea" id="RHEA:60877"/>
    </physiologicalReaction>
</comment>
<dbReference type="GO" id="GO:0005829">
    <property type="term" value="C:cytosol"/>
    <property type="evidence" value="ECO:0007669"/>
    <property type="project" value="TreeGrafter"/>
</dbReference>
<dbReference type="Proteomes" id="UP000252345">
    <property type="component" value="Unassembled WGS sequence"/>
</dbReference>
<evidence type="ECO:0000256" key="3">
    <source>
        <dbReference type="ARBA" id="ARBA00009595"/>
    </source>
</evidence>
<reference evidence="11 12" key="1">
    <citation type="submission" date="2017-10" db="EMBL/GenBank/DDBJ databases">
        <title>Bifidobacterium xylocopum sp. nov. and Bifidobacterium aemilianum sp. nov., from the carpenter bee (Xylocopa violacea) digestive tract.</title>
        <authorList>
            <person name="Alberoni D."/>
            <person name="Baffoni L."/>
            <person name="Di Gioia D."/>
            <person name="Gaggia F."/>
            <person name="Biavati B."/>
        </authorList>
    </citation>
    <scope>NUCLEOTIDE SEQUENCE [LARGE SCALE GENOMIC DNA]</scope>
    <source>
        <strain evidence="11 12">XV2</strain>
    </source>
</reference>
<dbReference type="GO" id="GO:0035529">
    <property type="term" value="F:NADH pyrophosphatase activity"/>
    <property type="evidence" value="ECO:0007669"/>
    <property type="project" value="TreeGrafter"/>
</dbReference>
<dbReference type="CDD" id="cd03429">
    <property type="entry name" value="NUDIX_NADH_pyrophosphatase_Nudt13"/>
    <property type="match status" value="1"/>
</dbReference>
<evidence type="ECO:0000313" key="11">
    <source>
        <dbReference type="EMBL" id="RBP99253.1"/>
    </source>
</evidence>
<keyword evidence="12" id="KW-1185">Reference proteome</keyword>
<dbReference type="PANTHER" id="PTHR42904">
    <property type="entry name" value="NUDIX HYDROLASE, NUDC SUBFAMILY"/>
    <property type="match status" value="1"/>
</dbReference>
<dbReference type="InterPro" id="IPR049734">
    <property type="entry name" value="NudC-like_C"/>
</dbReference>
<evidence type="ECO:0000256" key="7">
    <source>
        <dbReference type="ARBA" id="ARBA00022842"/>
    </source>
</evidence>
<dbReference type="PANTHER" id="PTHR42904:SF6">
    <property type="entry name" value="NAD-CAPPED RNA HYDROLASE NUDT12"/>
    <property type="match status" value="1"/>
</dbReference>
<dbReference type="GO" id="GO:0046872">
    <property type="term" value="F:metal ion binding"/>
    <property type="evidence" value="ECO:0007669"/>
    <property type="project" value="UniProtKB-KW"/>
</dbReference>
<evidence type="ECO:0000256" key="5">
    <source>
        <dbReference type="ARBA" id="ARBA00022723"/>
    </source>
</evidence>
<proteinExistence type="inferred from homology"/>
<dbReference type="GO" id="GO:0019677">
    <property type="term" value="P:NAD+ catabolic process"/>
    <property type="evidence" value="ECO:0007669"/>
    <property type="project" value="TreeGrafter"/>
</dbReference>
<evidence type="ECO:0000256" key="1">
    <source>
        <dbReference type="ARBA" id="ARBA00001946"/>
    </source>
</evidence>
<evidence type="ECO:0000313" key="12">
    <source>
        <dbReference type="Proteomes" id="UP000252345"/>
    </source>
</evidence>
<comment type="similarity">
    <text evidence="3">Belongs to the Nudix hydrolase family. NudC subfamily.</text>
</comment>
<keyword evidence="5" id="KW-0479">Metal-binding</keyword>
<dbReference type="EMBL" id="PDCH01000008">
    <property type="protein sequence ID" value="RBP99253.1"/>
    <property type="molecule type" value="Genomic_DNA"/>
</dbReference>
<evidence type="ECO:0000256" key="2">
    <source>
        <dbReference type="ARBA" id="ARBA00001947"/>
    </source>
</evidence>
<organism evidence="11 12">
    <name type="scientific">Bifidobacterium xylocopae</name>
    <dbReference type="NCBI Taxonomy" id="2493119"/>
    <lineage>
        <taxon>Bacteria</taxon>
        <taxon>Bacillati</taxon>
        <taxon>Actinomycetota</taxon>
        <taxon>Actinomycetes</taxon>
        <taxon>Bifidobacteriales</taxon>
        <taxon>Bifidobacteriaceae</taxon>
        <taxon>Bifidobacterium</taxon>
    </lineage>
</organism>
<dbReference type="NCBIfam" id="NF001299">
    <property type="entry name" value="PRK00241.1"/>
    <property type="match status" value="1"/>
</dbReference>